<evidence type="ECO:0000259" key="14">
    <source>
        <dbReference type="PROSITE" id="PS51217"/>
    </source>
</evidence>
<keyword evidence="3 12" id="KW-0378">Hydrolase</keyword>
<keyword evidence="16" id="KW-1185">Reference proteome</keyword>
<dbReference type="Proteomes" id="UP001138768">
    <property type="component" value="Unassembled WGS sequence"/>
</dbReference>
<keyword evidence="4 12" id="KW-0347">Helicase</keyword>
<dbReference type="GO" id="GO:0005829">
    <property type="term" value="C:cytosol"/>
    <property type="evidence" value="ECO:0007669"/>
    <property type="project" value="TreeGrafter"/>
</dbReference>
<organism evidence="15 16">
    <name type="scientific">Lamprobacter modestohalophilus</name>
    <dbReference type="NCBI Taxonomy" id="1064514"/>
    <lineage>
        <taxon>Bacteria</taxon>
        <taxon>Pseudomonadati</taxon>
        <taxon>Pseudomonadota</taxon>
        <taxon>Gammaproteobacteria</taxon>
        <taxon>Chromatiales</taxon>
        <taxon>Chromatiaceae</taxon>
        <taxon>Lamprobacter</taxon>
    </lineage>
</organism>
<evidence type="ECO:0000256" key="8">
    <source>
        <dbReference type="ARBA" id="ARBA00034617"/>
    </source>
</evidence>
<dbReference type="GO" id="GO:0043138">
    <property type="term" value="F:3'-5' DNA helicase activity"/>
    <property type="evidence" value="ECO:0007669"/>
    <property type="project" value="UniProtKB-EC"/>
</dbReference>
<dbReference type="CDD" id="cd18807">
    <property type="entry name" value="SF1_C_UvrD"/>
    <property type="match status" value="1"/>
</dbReference>
<dbReference type="Pfam" id="PF13361">
    <property type="entry name" value="UvrD_C"/>
    <property type="match status" value="2"/>
</dbReference>
<dbReference type="InterPro" id="IPR027417">
    <property type="entry name" value="P-loop_NTPase"/>
</dbReference>
<dbReference type="InterPro" id="IPR000212">
    <property type="entry name" value="DNA_helicase_UvrD/REP"/>
</dbReference>
<dbReference type="GO" id="GO:0005524">
    <property type="term" value="F:ATP binding"/>
    <property type="evidence" value="ECO:0007669"/>
    <property type="project" value="UniProtKB-UniRule"/>
</dbReference>
<evidence type="ECO:0000256" key="2">
    <source>
        <dbReference type="ARBA" id="ARBA00022741"/>
    </source>
</evidence>
<evidence type="ECO:0000256" key="3">
    <source>
        <dbReference type="ARBA" id="ARBA00022801"/>
    </source>
</evidence>
<protein>
    <recommendedName>
        <fullName evidence="9">DNA 3'-5' helicase</fullName>
        <ecNumber evidence="9">5.6.2.4</ecNumber>
    </recommendedName>
    <alternativeName>
        <fullName evidence="10">DNA 3'-5' helicase II</fullName>
    </alternativeName>
</protein>
<dbReference type="SUPFAM" id="SSF52540">
    <property type="entry name" value="P-loop containing nucleoside triphosphate hydrolases"/>
    <property type="match status" value="1"/>
</dbReference>
<keyword evidence="6" id="KW-0238">DNA-binding</keyword>
<reference evidence="15 16" key="1">
    <citation type="journal article" date="2020" name="Microorganisms">
        <title>Osmotic Adaptation and Compatible Solute Biosynthesis of Phototrophic Bacteria as Revealed from Genome Analyses.</title>
        <authorList>
            <person name="Imhoff J.F."/>
            <person name="Rahn T."/>
            <person name="Kunzel S."/>
            <person name="Keller A."/>
            <person name="Neulinger S.C."/>
        </authorList>
    </citation>
    <scope>NUCLEOTIDE SEQUENCE [LARGE SCALE GENOMIC DNA]</scope>
    <source>
        <strain evidence="15 16">DSM 25653</strain>
    </source>
</reference>
<evidence type="ECO:0000259" key="13">
    <source>
        <dbReference type="PROSITE" id="PS51198"/>
    </source>
</evidence>
<name>A0A9X0W932_9GAMM</name>
<dbReference type="PANTHER" id="PTHR11070">
    <property type="entry name" value="UVRD / RECB / PCRA DNA HELICASE FAMILY MEMBER"/>
    <property type="match status" value="1"/>
</dbReference>
<evidence type="ECO:0000256" key="1">
    <source>
        <dbReference type="ARBA" id="ARBA00009922"/>
    </source>
</evidence>
<evidence type="ECO:0000313" key="16">
    <source>
        <dbReference type="Proteomes" id="UP001138768"/>
    </source>
</evidence>
<dbReference type="GO" id="GO:0016787">
    <property type="term" value="F:hydrolase activity"/>
    <property type="evidence" value="ECO:0007669"/>
    <property type="project" value="UniProtKB-UniRule"/>
</dbReference>
<keyword evidence="5 12" id="KW-0067">ATP-binding</keyword>
<dbReference type="Gene3D" id="1.10.486.10">
    <property type="entry name" value="PCRA, domain 4"/>
    <property type="match status" value="1"/>
</dbReference>
<evidence type="ECO:0000256" key="5">
    <source>
        <dbReference type="ARBA" id="ARBA00022840"/>
    </source>
</evidence>
<evidence type="ECO:0000256" key="7">
    <source>
        <dbReference type="ARBA" id="ARBA00023235"/>
    </source>
</evidence>
<dbReference type="RefSeq" id="WP_200242311.1">
    <property type="nucleotide sequence ID" value="NZ_NRRY01000011.1"/>
</dbReference>
<dbReference type="Gene3D" id="1.10.10.160">
    <property type="match status" value="1"/>
</dbReference>
<dbReference type="EMBL" id="NRRY01000011">
    <property type="protein sequence ID" value="MBK1618543.1"/>
    <property type="molecule type" value="Genomic_DNA"/>
</dbReference>
<sequence>MEDISHILDPLNPAQREAVTADTGNRLVLAGAGSGKTRVLVHRIAWLLQVQDVRPWHVLAVTFTNKAAREMKGRIEEMLDEPIGGMWVGTFHGLAHRFLRAHWQDAGLPQHFQILDSDDQFRLIKRILKALELDESRWPPRQAQGFINSHKDEGRRPPHIDAAGDFFLEQQLRIYRAYQEACEKAGSIDFAELLLRAHELLRDRPDILHHYRERFAHILVDEFQDTNAIQYAWLRLLAGDRDNLFLVGDDDQSIYGWRGARVENIQSFQRDYPNTQIVRLEQNYRSTSNILGAANALIANNPSRLGKNLWTEDSAGEPIRRYAAFNEIDEARFVVERIRRASQDEGMARSDCAILYRTTAQSRLFEEALIQAGLPYRVYGGQRFFERAEIKDALAYLRLVANPSDETAFERIVNLPPRAIGPRTLDLLRTQARADGSTLWEAARVAVSQPLLPARATGALRGFLELIEGLAASAEAEQELPDLVAEVLEASGLPAHFEKNKDGRGIERLENLEQLVEATRRFAAEVPNDEGDILGSFLAHAALEAGDAQADGFEDSVQLMTLHSAKGLEFPLVFITGVEEGLFPHSMSATDPNRLEEERRLCYVGMTRAKRLLYLTHAESRRLHGREDYAMPSRFLREVPAELIEEVRGGGVSRPHGGRAASGFGAMGFGARRSGTGSKAGAATVDAGGGFQLGQRVRHPKFGPGVVLNAEGHGSGARIQINFESAGAKWLVLEYARLEPADAYQGNGE</sequence>
<keyword evidence="2 12" id="KW-0547">Nucleotide-binding</keyword>
<accession>A0A9X0W932</accession>
<dbReference type="GO" id="GO:0009314">
    <property type="term" value="P:response to radiation"/>
    <property type="evidence" value="ECO:0007669"/>
    <property type="project" value="UniProtKB-ARBA"/>
</dbReference>
<dbReference type="EC" id="5.6.2.4" evidence="9"/>
<dbReference type="PANTHER" id="PTHR11070:SF2">
    <property type="entry name" value="ATP-DEPENDENT DNA HELICASE SRS2"/>
    <property type="match status" value="1"/>
</dbReference>
<evidence type="ECO:0000256" key="12">
    <source>
        <dbReference type="PROSITE-ProRule" id="PRU00560"/>
    </source>
</evidence>
<dbReference type="GO" id="GO:0033202">
    <property type="term" value="C:DNA helicase complex"/>
    <property type="evidence" value="ECO:0007669"/>
    <property type="project" value="TreeGrafter"/>
</dbReference>
<gene>
    <name evidence="15" type="ORF">CKO42_08840</name>
</gene>
<comment type="caution">
    <text evidence="15">The sequence shown here is derived from an EMBL/GenBank/DDBJ whole genome shotgun (WGS) entry which is preliminary data.</text>
</comment>
<feature type="binding site" evidence="12">
    <location>
        <begin position="30"/>
        <end position="37"/>
    </location>
    <ligand>
        <name>ATP</name>
        <dbReference type="ChEBI" id="CHEBI:30616"/>
    </ligand>
</feature>
<feature type="domain" description="UvrD-like helicase C-terminal" evidence="14">
    <location>
        <begin position="288"/>
        <end position="567"/>
    </location>
</feature>
<evidence type="ECO:0000256" key="11">
    <source>
        <dbReference type="ARBA" id="ARBA00048988"/>
    </source>
</evidence>
<feature type="domain" description="UvrD-like helicase ATP-binding" evidence="13">
    <location>
        <begin position="9"/>
        <end position="287"/>
    </location>
</feature>
<dbReference type="AlphaFoldDB" id="A0A9X0W932"/>
<dbReference type="PROSITE" id="PS51198">
    <property type="entry name" value="UVRD_HELICASE_ATP_BIND"/>
    <property type="match status" value="1"/>
</dbReference>
<evidence type="ECO:0000256" key="10">
    <source>
        <dbReference type="ARBA" id="ARBA00034923"/>
    </source>
</evidence>
<proteinExistence type="inferred from homology"/>
<dbReference type="NCBIfam" id="NF008743">
    <property type="entry name" value="PRK11773.1"/>
    <property type="match status" value="1"/>
</dbReference>
<dbReference type="PROSITE" id="PS51217">
    <property type="entry name" value="UVRD_HELICASE_CTER"/>
    <property type="match status" value="1"/>
</dbReference>
<dbReference type="Pfam" id="PF21196">
    <property type="entry name" value="PcrA_UvrD_tudor"/>
    <property type="match status" value="1"/>
</dbReference>
<keyword evidence="7" id="KW-0413">Isomerase</keyword>
<dbReference type="InterPro" id="IPR014017">
    <property type="entry name" value="DNA_helicase_UvrD-like_C"/>
</dbReference>
<dbReference type="Gene3D" id="3.40.50.300">
    <property type="entry name" value="P-loop containing nucleotide triphosphate hydrolases"/>
    <property type="match status" value="2"/>
</dbReference>
<comment type="similarity">
    <text evidence="1">Belongs to the helicase family. UvrD subfamily.</text>
</comment>
<evidence type="ECO:0000313" key="15">
    <source>
        <dbReference type="EMBL" id="MBK1618543.1"/>
    </source>
</evidence>
<dbReference type="Pfam" id="PF00580">
    <property type="entry name" value="UvrD-helicase"/>
    <property type="match status" value="1"/>
</dbReference>
<comment type="catalytic activity">
    <reaction evidence="8">
        <text>Couples ATP hydrolysis with the unwinding of duplex DNA by translocating in the 3'-5' direction.</text>
        <dbReference type="EC" id="5.6.2.4"/>
    </reaction>
</comment>
<dbReference type="GO" id="GO:0000725">
    <property type="term" value="P:recombinational repair"/>
    <property type="evidence" value="ECO:0007669"/>
    <property type="project" value="TreeGrafter"/>
</dbReference>
<dbReference type="InterPro" id="IPR014016">
    <property type="entry name" value="UvrD-like_ATP-bd"/>
</dbReference>
<dbReference type="InterPro" id="IPR013986">
    <property type="entry name" value="DExx_box_DNA_helicase_dom_sf"/>
</dbReference>
<comment type="catalytic activity">
    <reaction evidence="11">
        <text>ATP + H2O = ADP + phosphate + H(+)</text>
        <dbReference type="Rhea" id="RHEA:13065"/>
        <dbReference type="ChEBI" id="CHEBI:15377"/>
        <dbReference type="ChEBI" id="CHEBI:15378"/>
        <dbReference type="ChEBI" id="CHEBI:30616"/>
        <dbReference type="ChEBI" id="CHEBI:43474"/>
        <dbReference type="ChEBI" id="CHEBI:456216"/>
        <dbReference type="EC" id="5.6.2.4"/>
    </reaction>
</comment>
<evidence type="ECO:0000256" key="4">
    <source>
        <dbReference type="ARBA" id="ARBA00022806"/>
    </source>
</evidence>
<evidence type="ECO:0000256" key="9">
    <source>
        <dbReference type="ARBA" id="ARBA00034808"/>
    </source>
</evidence>
<dbReference type="FunFam" id="1.10.10.160:FF:000001">
    <property type="entry name" value="ATP-dependent DNA helicase"/>
    <property type="match status" value="1"/>
</dbReference>
<evidence type="ECO:0000256" key="6">
    <source>
        <dbReference type="ARBA" id="ARBA00023125"/>
    </source>
</evidence>
<dbReference type="CDD" id="cd17932">
    <property type="entry name" value="DEXQc_UvrD"/>
    <property type="match status" value="1"/>
</dbReference>
<dbReference type="GO" id="GO:0003677">
    <property type="term" value="F:DNA binding"/>
    <property type="evidence" value="ECO:0007669"/>
    <property type="project" value="UniProtKB-KW"/>
</dbReference>